<dbReference type="Pfam" id="PF08238">
    <property type="entry name" value="Sel1"/>
    <property type="match status" value="6"/>
</dbReference>
<reference evidence="1" key="1">
    <citation type="submission" date="2020-05" db="EMBL/GenBank/DDBJ databases">
        <authorList>
            <person name="Rincon C."/>
            <person name="Sanders R I."/>
            <person name="Robbins C."/>
            <person name="Chaturvedi A."/>
        </authorList>
    </citation>
    <scope>NUCLEOTIDE SEQUENCE</scope>
    <source>
        <strain evidence="1">CHB12</strain>
    </source>
</reference>
<evidence type="ECO:0000313" key="2">
    <source>
        <dbReference type="Proteomes" id="UP000684084"/>
    </source>
</evidence>
<evidence type="ECO:0008006" key="3">
    <source>
        <dbReference type="Google" id="ProtNLM"/>
    </source>
</evidence>
<dbReference type="AlphaFoldDB" id="A0A915ZIZ7"/>
<dbReference type="PANTHER" id="PTHR43628:SF1">
    <property type="entry name" value="CHITIN SYNTHASE REGULATORY FACTOR 2-RELATED"/>
    <property type="match status" value="1"/>
</dbReference>
<dbReference type="VEuPathDB" id="FungiDB:RhiirFUN_019242"/>
<dbReference type="Proteomes" id="UP000684084">
    <property type="component" value="Unassembled WGS sequence"/>
</dbReference>
<gene>
    <name evidence="1" type="ORF">CHRIB12_LOCUS15548</name>
</gene>
<comment type="caution">
    <text evidence="1">The sequence shown here is derived from an EMBL/GenBank/DDBJ whole genome shotgun (WGS) entry which is preliminary data.</text>
</comment>
<organism evidence="1 2">
    <name type="scientific">Rhizophagus irregularis</name>
    <dbReference type="NCBI Taxonomy" id="588596"/>
    <lineage>
        <taxon>Eukaryota</taxon>
        <taxon>Fungi</taxon>
        <taxon>Fungi incertae sedis</taxon>
        <taxon>Mucoromycota</taxon>
        <taxon>Glomeromycotina</taxon>
        <taxon>Glomeromycetes</taxon>
        <taxon>Glomerales</taxon>
        <taxon>Glomeraceae</taxon>
        <taxon>Rhizophagus</taxon>
    </lineage>
</organism>
<evidence type="ECO:0000313" key="1">
    <source>
        <dbReference type="EMBL" id="CAB5376905.1"/>
    </source>
</evidence>
<accession>A0A915ZIZ7</accession>
<dbReference type="InterPro" id="IPR006597">
    <property type="entry name" value="Sel1-like"/>
</dbReference>
<protein>
    <recommendedName>
        <fullName evidence="3">HCP-like protein</fullName>
    </recommendedName>
</protein>
<dbReference type="SMART" id="SM00671">
    <property type="entry name" value="SEL1"/>
    <property type="match status" value="5"/>
</dbReference>
<dbReference type="InterPro" id="IPR052945">
    <property type="entry name" value="Mitotic_Regulator"/>
</dbReference>
<name>A0A915ZIZ7_9GLOM</name>
<sequence length="507" mass="57163">MRPNNIPILNAFFNQCYVNSECGSVFSQENISSSHFQAIDTTNVNTFSTGIIYPSPVYEPKELNAYTPFKNSHQPLQIQQEDTASTLYPTQMSTSTINLIKTEEEVSLSVYPQNEYKPEYTSQCFGSQNEFGMFVISEGMGHLTQKFHVSPVNQNYIACPPTPTTPHTPYNENFFPEVFPTTPPADINMFNPATLLAFSQQAEHFYDQGHYFLHVANPRNAYLAFSYFAYAANLGSQRGKHQLAYCLQHGIGVVKDEKKAVKIYLEIASADPPNAATLCQLGICFQMGIGVEVDASRAVQCYERAVHMRHKDAMFNLAYCLRYGLGTPVNHKRAYELYYHLAELGDPQGMKLLGNCKMSGIGTEKDEIGALEWFRRSSESDIYWGGKMQYALHLLKGINTAPNHVEAFNLVNTVCENFPSCPGPNKLLLGRFYHSGTGCQVDLEKALYWYEKALRSYYMPSCYVQESEMLINDIRNRQIQNSMIFLKGVGNENGIIDEDIGHEDGNC</sequence>
<dbReference type="EMBL" id="CAGKOT010000036">
    <property type="protein sequence ID" value="CAB5376905.1"/>
    <property type="molecule type" value="Genomic_DNA"/>
</dbReference>
<dbReference type="OrthoDB" id="2384430at2759"/>
<proteinExistence type="predicted"/>
<dbReference type="PANTHER" id="PTHR43628">
    <property type="entry name" value="ACTIVATOR OF C KINASE PROTEIN 1-RELATED"/>
    <property type="match status" value="1"/>
</dbReference>